<comment type="caution">
    <text evidence="1">The sequence shown here is derived from an EMBL/GenBank/DDBJ whole genome shotgun (WGS) entry which is preliminary data.</text>
</comment>
<organism evidence="1 2">
    <name type="scientific">Acinetobacter chengduensis</name>
    <dbReference type="NCBI Taxonomy" id="2420890"/>
    <lineage>
        <taxon>Bacteria</taxon>
        <taxon>Pseudomonadati</taxon>
        <taxon>Pseudomonadota</taxon>
        <taxon>Gammaproteobacteria</taxon>
        <taxon>Moraxellales</taxon>
        <taxon>Moraxellaceae</taxon>
        <taxon>Acinetobacter</taxon>
    </lineage>
</organism>
<keyword evidence="2" id="KW-1185">Reference proteome</keyword>
<sequence length="66" mass="8030">MWTKHKKTAQHMPKKATITGSLKDIQKLWLFNYFLNRRALYKIRFARHIRKLGESNYRQNKSRNAP</sequence>
<reference evidence="1 2" key="1">
    <citation type="submission" date="2018-09" db="EMBL/GenBank/DDBJ databases">
        <title>The draft genome of Acinetobacter sp. strains.</title>
        <authorList>
            <person name="Qin J."/>
            <person name="Feng Y."/>
            <person name="Zong Z."/>
        </authorList>
    </citation>
    <scope>NUCLEOTIDE SEQUENCE [LARGE SCALE GENOMIC DNA]</scope>
    <source>
        <strain evidence="1 2">WCHAc060005</strain>
    </source>
</reference>
<name>A0ABX9TYW4_9GAMM</name>
<evidence type="ECO:0000313" key="2">
    <source>
        <dbReference type="Proteomes" id="UP000280271"/>
    </source>
</evidence>
<gene>
    <name evidence="1" type="ORF">D9K81_01660</name>
</gene>
<protein>
    <submittedName>
        <fullName evidence="1">Uncharacterized protein</fullName>
    </submittedName>
</protein>
<dbReference type="Proteomes" id="UP000280271">
    <property type="component" value="Unassembled WGS sequence"/>
</dbReference>
<proteinExistence type="predicted"/>
<dbReference type="EMBL" id="RCHC01000002">
    <property type="protein sequence ID" value="RLL23863.1"/>
    <property type="molecule type" value="Genomic_DNA"/>
</dbReference>
<evidence type="ECO:0000313" key="1">
    <source>
        <dbReference type="EMBL" id="RLL23863.1"/>
    </source>
</evidence>
<accession>A0ABX9TYW4</accession>